<name>A0AA88YDC9_PINIB</name>
<feature type="domain" description="Galaxin-like repeats" evidence="2">
    <location>
        <begin position="13"/>
        <end position="122"/>
    </location>
</feature>
<organism evidence="3 4">
    <name type="scientific">Pinctada imbricata</name>
    <name type="common">Atlantic pearl-oyster</name>
    <name type="synonym">Pinctada martensii</name>
    <dbReference type="NCBI Taxonomy" id="66713"/>
    <lineage>
        <taxon>Eukaryota</taxon>
        <taxon>Metazoa</taxon>
        <taxon>Spiralia</taxon>
        <taxon>Lophotrochozoa</taxon>
        <taxon>Mollusca</taxon>
        <taxon>Bivalvia</taxon>
        <taxon>Autobranchia</taxon>
        <taxon>Pteriomorphia</taxon>
        <taxon>Pterioida</taxon>
        <taxon>Pterioidea</taxon>
        <taxon>Pteriidae</taxon>
        <taxon>Pinctada</taxon>
    </lineage>
</organism>
<protein>
    <recommendedName>
        <fullName evidence="2">Galaxin-like repeats domain-containing protein</fullName>
    </recommendedName>
</protein>
<sequence>MCCYLLMIGIFLCKAEITLTIPSQKVCGVNPLRLYEPSEEICCKGIPYKRKEHAFPIGCCEDLYAGICCGIFSYPKSRDYQCCGGRMQDVSTYGCCGSSRQTPFLRSREICCGDDVMDKNTSAVRGKPHPNGYVCCGQELDRGVLEHITPRELQHHDMCCSSGRESTSFSKRESYCHPNGSVIPKPTRPKCGNMLYDQDIDLCCNSKLAKGEKGLGRRCCHPGTLTFDPQKQACRHGKVIPVTKGALQKKSKRKLVKCGENCEVADFNKILMSVKYNDEVKFLIRIGNKNRWKIVRKIINGKIVRTKNRKAIRIRPRKDIPSTVGEVLYVERGSKQYLTYYDNIQRLSEKIARKQNDHRQP</sequence>
<evidence type="ECO:0000313" key="3">
    <source>
        <dbReference type="EMBL" id="KAK3102994.1"/>
    </source>
</evidence>
<dbReference type="Proteomes" id="UP001186944">
    <property type="component" value="Unassembled WGS sequence"/>
</dbReference>
<gene>
    <name evidence="3" type="ORF">FSP39_015605</name>
</gene>
<proteinExistence type="predicted"/>
<dbReference type="PANTHER" id="PTHR34490">
    <property type="entry name" value="PROTEIN CBG12054-RELATED"/>
    <property type="match status" value="1"/>
</dbReference>
<keyword evidence="1" id="KW-0732">Signal</keyword>
<comment type="caution">
    <text evidence="3">The sequence shown here is derived from an EMBL/GenBank/DDBJ whole genome shotgun (WGS) entry which is preliminary data.</text>
</comment>
<feature type="chain" id="PRO_5041743404" description="Galaxin-like repeats domain-containing protein" evidence="1">
    <location>
        <begin position="16"/>
        <end position="361"/>
    </location>
</feature>
<evidence type="ECO:0000256" key="1">
    <source>
        <dbReference type="SAM" id="SignalP"/>
    </source>
</evidence>
<dbReference type="InterPro" id="IPR056601">
    <property type="entry name" value="Galaxin_dom"/>
</dbReference>
<evidence type="ECO:0000259" key="2">
    <source>
        <dbReference type="Pfam" id="PF24748"/>
    </source>
</evidence>
<accession>A0AA88YDC9</accession>
<dbReference type="Pfam" id="PF24748">
    <property type="entry name" value="Galaxin_repeat"/>
    <property type="match status" value="1"/>
</dbReference>
<keyword evidence="4" id="KW-1185">Reference proteome</keyword>
<dbReference type="InterPro" id="IPR055284">
    <property type="entry name" value="Galaxin-like"/>
</dbReference>
<reference evidence="3" key="1">
    <citation type="submission" date="2019-08" db="EMBL/GenBank/DDBJ databases">
        <title>The improved chromosome-level genome for the pearl oyster Pinctada fucata martensii using PacBio sequencing and Hi-C.</title>
        <authorList>
            <person name="Zheng Z."/>
        </authorList>
    </citation>
    <scope>NUCLEOTIDE SEQUENCE</scope>
    <source>
        <strain evidence="3">ZZ-2019</strain>
        <tissue evidence="3">Adductor muscle</tissue>
    </source>
</reference>
<dbReference type="AlphaFoldDB" id="A0AA88YDC9"/>
<feature type="signal peptide" evidence="1">
    <location>
        <begin position="1"/>
        <end position="15"/>
    </location>
</feature>
<evidence type="ECO:0000313" key="4">
    <source>
        <dbReference type="Proteomes" id="UP001186944"/>
    </source>
</evidence>
<dbReference type="EMBL" id="VSWD01000005">
    <property type="protein sequence ID" value="KAK3102994.1"/>
    <property type="molecule type" value="Genomic_DNA"/>
</dbReference>